<dbReference type="SUPFAM" id="SSF102645">
    <property type="entry name" value="CoaB-like"/>
    <property type="match status" value="1"/>
</dbReference>
<name>A0A4Q7VCA3_9BACT</name>
<gene>
    <name evidence="2" type="ORF">EV201_2664</name>
</gene>
<dbReference type="Proteomes" id="UP000293562">
    <property type="component" value="Unassembled WGS sequence"/>
</dbReference>
<keyword evidence="3" id="KW-1185">Reference proteome</keyword>
<dbReference type="InterPro" id="IPR007085">
    <property type="entry name" value="DNA/pantothenate-metab_flavo_C"/>
</dbReference>
<organism evidence="2 3">
    <name type="scientific">Ancylomarina subtilis</name>
    <dbReference type="NCBI Taxonomy" id="1639035"/>
    <lineage>
        <taxon>Bacteria</taxon>
        <taxon>Pseudomonadati</taxon>
        <taxon>Bacteroidota</taxon>
        <taxon>Bacteroidia</taxon>
        <taxon>Marinilabiliales</taxon>
        <taxon>Marinifilaceae</taxon>
        <taxon>Ancylomarina</taxon>
    </lineage>
</organism>
<dbReference type="EMBL" id="SHKN01000002">
    <property type="protein sequence ID" value="RZT93494.1"/>
    <property type="molecule type" value="Genomic_DNA"/>
</dbReference>
<dbReference type="InterPro" id="IPR035929">
    <property type="entry name" value="CoaB-like_sf"/>
</dbReference>
<dbReference type="RefSeq" id="WP_242610492.1">
    <property type="nucleotide sequence ID" value="NZ_SHKN01000002.1"/>
</dbReference>
<dbReference type="GO" id="GO:0015937">
    <property type="term" value="P:coenzyme A biosynthetic process"/>
    <property type="evidence" value="ECO:0007669"/>
    <property type="project" value="UniProtKB-ARBA"/>
</dbReference>
<feature type="domain" description="DNA/pantothenate metabolism flavoprotein C-terminal" evidence="1">
    <location>
        <begin position="1"/>
        <end position="204"/>
    </location>
</feature>
<dbReference type="Gene3D" id="3.40.50.10300">
    <property type="entry name" value="CoaB-like"/>
    <property type="match status" value="1"/>
</dbReference>
<proteinExistence type="predicted"/>
<dbReference type="Pfam" id="PF04127">
    <property type="entry name" value="DFP"/>
    <property type="match status" value="1"/>
</dbReference>
<evidence type="ECO:0000259" key="1">
    <source>
        <dbReference type="Pfam" id="PF04127"/>
    </source>
</evidence>
<dbReference type="AlphaFoldDB" id="A0A4Q7VCA3"/>
<accession>A0A4Q7VCA3</accession>
<evidence type="ECO:0000313" key="3">
    <source>
        <dbReference type="Proteomes" id="UP000293562"/>
    </source>
</evidence>
<evidence type="ECO:0000313" key="2">
    <source>
        <dbReference type="EMBL" id="RZT93494.1"/>
    </source>
</evidence>
<sequence length="210" mass="22921">MITTGPTYEKIDPVRFIGNFSSGKMGFSIAEKLADEGALVTLISGPSACQTTHPNIHRIDVVSAKEMYEASIEHFPNCDGAIMTAAVADFTPLNPVDAKVKREKSNYTIELTPTKDIAASLGKIKSEKQFLVGFALETNDEEQNAQLKLEKKNLDLIVLNSLNDSGAGFQHDTNKITIFSRSGQAKVFDLKTKKEVAADIVDALILNQNF</sequence>
<protein>
    <submittedName>
        <fullName evidence="2">DNA/pantothenate metabolism flavoprotein</fullName>
    </submittedName>
</protein>
<comment type="caution">
    <text evidence="2">The sequence shown here is derived from an EMBL/GenBank/DDBJ whole genome shotgun (WGS) entry which is preliminary data.</text>
</comment>
<reference evidence="2 3" key="1">
    <citation type="submission" date="2019-02" db="EMBL/GenBank/DDBJ databases">
        <title>Genomic Encyclopedia of Type Strains, Phase IV (KMG-IV): sequencing the most valuable type-strain genomes for metagenomic binning, comparative biology and taxonomic classification.</title>
        <authorList>
            <person name="Goeker M."/>
        </authorList>
    </citation>
    <scope>NUCLEOTIDE SEQUENCE [LARGE SCALE GENOMIC DNA]</scope>
    <source>
        <strain evidence="2 3">DSM 28825</strain>
    </source>
</reference>
<dbReference type="GO" id="GO:0003824">
    <property type="term" value="F:catalytic activity"/>
    <property type="evidence" value="ECO:0007669"/>
    <property type="project" value="UniProtKB-ARBA"/>
</dbReference>